<keyword evidence="2" id="KW-1185">Reference proteome</keyword>
<evidence type="ECO:0000313" key="3">
    <source>
        <dbReference type="WBParaSite" id="scaffold21347_cov262.g19679"/>
    </source>
</evidence>
<dbReference type="WBParaSite" id="scaffold21347_cov262.g19679">
    <property type="protein sequence ID" value="scaffold21347_cov262.g19679"/>
    <property type="gene ID" value="scaffold21347_cov262.g19679"/>
</dbReference>
<protein>
    <submittedName>
        <fullName evidence="3">Uncharacterized protein</fullName>
    </submittedName>
</protein>
<feature type="compositionally biased region" description="Pro residues" evidence="1">
    <location>
        <begin position="34"/>
        <end position="57"/>
    </location>
</feature>
<evidence type="ECO:0000256" key="1">
    <source>
        <dbReference type="SAM" id="MobiDB-lite"/>
    </source>
</evidence>
<dbReference type="Proteomes" id="UP000887561">
    <property type="component" value="Unplaced"/>
</dbReference>
<feature type="region of interest" description="Disordered" evidence="1">
    <location>
        <begin position="23"/>
        <end position="60"/>
    </location>
</feature>
<reference evidence="3" key="1">
    <citation type="submission" date="2022-11" db="UniProtKB">
        <authorList>
            <consortium name="WormBaseParasite"/>
        </authorList>
    </citation>
    <scope>IDENTIFICATION</scope>
</reference>
<feature type="compositionally biased region" description="Low complexity" evidence="1">
    <location>
        <begin position="89"/>
        <end position="102"/>
    </location>
</feature>
<organism evidence="2 3">
    <name type="scientific">Meloidogyne javanica</name>
    <name type="common">Root-knot nematode worm</name>
    <dbReference type="NCBI Taxonomy" id="6303"/>
    <lineage>
        <taxon>Eukaryota</taxon>
        <taxon>Metazoa</taxon>
        <taxon>Ecdysozoa</taxon>
        <taxon>Nematoda</taxon>
        <taxon>Chromadorea</taxon>
        <taxon>Rhabditida</taxon>
        <taxon>Tylenchina</taxon>
        <taxon>Tylenchomorpha</taxon>
        <taxon>Tylenchoidea</taxon>
        <taxon>Meloidogynidae</taxon>
        <taxon>Meloidogyninae</taxon>
        <taxon>Meloidogyne</taxon>
        <taxon>Meloidogyne incognita group</taxon>
    </lineage>
</organism>
<sequence>MFYLEEQAMINHETVNEEFNHLHLTEGSNLQPSSPKPVQPSSPKPVPSSPKPVPSSPKPVDYAWLMNQDVPCHSPEFMDDVSNIGGGLNDSDNLLNDSDNLF</sequence>
<feature type="region of interest" description="Disordered" evidence="1">
    <location>
        <begin position="76"/>
        <end position="102"/>
    </location>
</feature>
<accession>A0A915LYL4</accession>
<proteinExistence type="predicted"/>
<dbReference type="AlphaFoldDB" id="A0A915LYL4"/>
<name>A0A915LYL4_MELJA</name>
<evidence type="ECO:0000313" key="2">
    <source>
        <dbReference type="Proteomes" id="UP000887561"/>
    </source>
</evidence>